<gene>
    <name evidence="1" type="ORF">SVIM_LOCUS395627</name>
</gene>
<proteinExistence type="predicted"/>
<dbReference type="EMBL" id="CAADRP010001896">
    <property type="protein sequence ID" value="VFU55628.1"/>
    <property type="molecule type" value="Genomic_DNA"/>
</dbReference>
<reference evidence="1" key="1">
    <citation type="submission" date="2019-03" db="EMBL/GenBank/DDBJ databases">
        <authorList>
            <person name="Mank J."/>
            <person name="Almeida P."/>
        </authorList>
    </citation>
    <scope>NUCLEOTIDE SEQUENCE</scope>
    <source>
        <strain evidence="1">78183</strain>
    </source>
</reference>
<evidence type="ECO:0000313" key="1">
    <source>
        <dbReference type="EMBL" id="VFU55628.1"/>
    </source>
</evidence>
<organism evidence="1">
    <name type="scientific">Salix viminalis</name>
    <name type="common">Common osier</name>
    <name type="synonym">Basket willow</name>
    <dbReference type="NCBI Taxonomy" id="40686"/>
    <lineage>
        <taxon>Eukaryota</taxon>
        <taxon>Viridiplantae</taxon>
        <taxon>Streptophyta</taxon>
        <taxon>Embryophyta</taxon>
        <taxon>Tracheophyta</taxon>
        <taxon>Spermatophyta</taxon>
        <taxon>Magnoliopsida</taxon>
        <taxon>eudicotyledons</taxon>
        <taxon>Gunneridae</taxon>
        <taxon>Pentapetalae</taxon>
        <taxon>rosids</taxon>
        <taxon>fabids</taxon>
        <taxon>Malpighiales</taxon>
        <taxon>Salicaceae</taxon>
        <taxon>Saliceae</taxon>
        <taxon>Salix</taxon>
    </lineage>
</organism>
<name>A0A6N2MT36_SALVM</name>
<protein>
    <submittedName>
        <fullName evidence="1">Uncharacterized protein</fullName>
    </submittedName>
</protein>
<sequence>MHGFRFKVLILLSKTLIIIAFEETVWILSWSYKRRAGPFTSARFDEVVVIYHPSLRRFEGRNL</sequence>
<dbReference type="AlphaFoldDB" id="A0A6N2MT36"/>
<accession>A0A6N2MT36</accession>